<evidence type="ECO:0008006" key="3">
    <source>
        <dbReference type="Google" id="ProtNLM"/>
    </source>
</evidence>
<keyword evidence="2" id="KW-1185">Reference proteome</keyword>
<dbReference type="EMBL" id="AP015041">
    <property type="protein sequence ID" value="BAT94801.1"/>
    <property type="molecule type" value="Genomic_DNA"/>
</dbReference>
<evidence type="ECO:0000313" key="2">
    <source>
        <dbReference type="Proteomes" id="UP000291084"/>
    </source>
</evidence>
<accession>A0A0S3SPQ1</accession>
<dbReference type="Proteomes" id="UP000291084">
    <property type="component" value="Chromosome 8"/>
</dbReference>
<gene>
    <name evidence="1" type="primary">Vigan.08G144000</name>
    <name evidence="1" type="ORF">VIGAN_08144000</name>
</gene>
<organism evidence="1 2">
    <name type="scientific">Vigna angularis var. angularis</name>
    <dbReference type="NCBI Taxonomy" id="157739"/>
    <lineage>
        <taxon>Eukaryota</taxon>
        <taxon>Viridiplantae</taxon>
        <taxon>Streptophyta</taxon>
        <taxon>Embryophyta</taxon>
        <taxon>Tracheophyta</taxon>
        <taxon>Spermatophyta</taxon>
        <taxon>Magnoliopsida</taxon>
        <taxon>eudicotyledons</taxon>
        <taxon>Gunneridae</taxon>
        <taxon>Pentapetalae</taxon>
        <taxon>rosids</taxon>
        <taxon>fabids</taxon>
        <taxon>Fabales</taxon>
        <taxon>Fabaceae</taxon>
        <taxon>Papilionoideae</taxon>
        <taxon>50 kb inversion clade</taxon>
        <taxon>NPAAA clade</taxon>
        <taxon>indigoferoid/millettioid clade</taxon>
        <taxon>Phaseoleae</taxon>
        <taxon>Vigna</taxon>
    </lineage>
</organism>
<protein>
    <recommendedName>
        <fullName evidence="3">Copia protein</fullName>
    </recommendedName>
</protein>
<name>A0A0S3SPQ1_PHAAN</name>
<dbReference type="AlphaFoldDB" id="A0A0S3SPQ1"/>
<proteinExistence type="predicted"/>
<dbReference type="CDD" id="cd09272">
    <property type="entry name" value="RNase_HI_RT_Ty1"/>
    <property type="match status" value="1"/>
</dbReference>
<evidence type="ECO:0000313" key="1">
    <source>
        <dbReference type="EMBL" id="BAT94801.1"/>
    </source>
</evidence>
<sequence length="73" mass="8420">MQYRCIVAEAVYIAASNSACQAIWLSSLMIEWKMKNACNLKLLIDNKFAINLAKHPTSHARSKHIETKFHFIR</sequence>
<reference evidence="1 2" key="1">
    <citation type="journal article" date="2015" name="Sci. Rep.">
        <title>The power of single molecule real-time sequencing technology in the de novo assembly of a eukaryotic genome.</title>
        <authorList>
            <person name="Sakai H."/>
            <person name="Naito K."/>
            <person name="Ogiso-Tanaka E."/>
            <person name="Takahashi Y."/>
            <person name="Iseki K."/>
            <person name="Muto C."/>
            <person name="Satou K."/>
            <person name="Teruya K."/>
            <person name="Shiroma A."/>
            <person name="Shimoji M."/>
            <person name="Hirano T."/>
            <person name="Itoh T."/>
            <person name="Kaga A."/>
            <person name="Tomooka N."/>
        </authorList>
    </citation>
    <scope>NUCLEOTIDE SEQUENCE [LARGE SCALE GENOMIC DNA]</scope>
    <source>
        <strain evidence="2">cv. Shumari</strain>
    </source>
</reference>